<feature type="region of interest" description="Disordered" evidence="3">
    <location>
        <begin position="1"/>
        <end position="35"/>
    </location>
</feature>
<gene>
    <name evidence="4" type="ORF">BSL78_12529</name>
</gene>
<feature type="repeat" description="Filamin" evidence="2">
    <location>
        <begin position="118"/>
        <end position="153"/>
    </location>
</feature>
<organism evidence="4 5">
    <name type="scientific">Stichopus japonicus</name>
    <name type="common">Sea cucumber</name>
    <dbReference type="NCBI Taxonomy" id="307972"/>
    <lineage>
        <taxon>Eukaryota</taxon>
        <taxon>Metazoa</taxon>
        <taxon>Echinodermata</taxon>
        <taxon>Eleutherozoa</taxon>
        <taxon>Echinozoa</taxon>
        <taxon>Holothuroidea</taxon>
        <taxon>Aspidochirotacea</taxon>
        <taxon>Aspidochirotida</taxon>
        <taxon>Stichopodidae</taxon>
        <taxon>Apostichopus</taxon>
    </lineage>
</organism>
<accession>A0A2G8KRH4</accession>
<dbReference type="Proteomes" id="UP000230750">
    <property type="component" value="Unassembled WGS sequence"/>
</dbReference>
<dbReference type="SUPFAM" id="SSF81296">
    <property type="entry name" value="E set domains"/>
    <property type="match status" value="1"/>
</dbReference>
<dbReference type="Gene3D" id="2.120.10.30">
    <property type="entry name" value="TolB, C-terminal domain"/>
    <property type="match status" value="1"/>
</dbReference>
<dbReference type="InterPro" id="IPR011042">
    <property type="entry name" value="6-blade_b-propeller_TolB-like"/>
</dbReference>
<dbReference type="InterPro" id="IPR014756">
    <property type="entry name" value="Ig_E-set"/>
</dbReference>
<proteinExistence type="predicted"/>
<evidence type="ECO:0000256" key="1">
    <source>
        <dbReference type="ARBA" id="ARBA00022737"/>
    </source>
</evidence>
<feature type="compositionally biased region" description="Basic residues" evidence="3">
    <location>
        <begin position="1"/>
        <end position="13"/>
    </location>
</feature>
<protein>
    <submittedName>
        <fullName evidence="4">Putative RING finger protein nhl-1-like</fullName>
    </submittedName>
</protein>
<dbReference type="Pfam" id="PF01436">
    <property type="entry name" value="NHL"/>
    <property type="match status" value="1"/>
</dbReference>
<dbReference type="SUPFAM" id="SSF101898">
    <property type="entry name" value="NHL repeat"/>
    <property type="match status" value="1"/>
</dbReference>
<dbReference type="OrthoDB" id="252722at2759"/>
<name>A0A2G8KRH4_STIJA</name>
<keyword evidence="5" id="KW-1185">Reference proteome</keyword>
<comment type="caution">
    <text evidence="4">The sequence shown here is derived from an EMBL/GenBank/DDBJ whole genome shotgun (WGS) entry which is preliminary data.</text>
</comment>
<dbReference type="EMBL" id="MRZV01000413">
    <property type="protein sequence ID" value="PIK50578.1"/>
    <property type="molecule type" value="Genomic_DNA"/>
</dbReference>
<evidence type="ECO:0000256" key="2">
    <source>
        <dbReference type="PROSITE-ProRule" id="PRU00087"/>
    </source>
</evidence>
<dbReference type="PROSITE" id="PS50194">
    <property type="entry name" value="FILAMIN_REPEAT"/>
    <property type="match status" value="1"/>
</dbReference>
<dbReference type="STRING" id="307972.A0A2G8KRH4"/>
<dbReference type="InterPro" id="IPR013783">
    <property type="entry name" value="Ig-like_fold"/>
</dbReference>
<keyword evidence="1" id="KW-0677">Repeat</keyword>
<dbReference type="InterPro" id="IPR001258">
    <property type="entry name" value="NHL_repeat"/>
</dbReference>
<evidence type="ECO:0000313" key="5">
    <source>
        <dbReference type="Proteomes" id="UP000230750"/>
    </source>
</evidence>
<dbReference type="Gene3D" id="2.60.40.10">
    <property type="entry name" value="Immunoglobulins"/>
    <property type="match status" value="1"/>
</dbReference>
<evidence type="ECO:0000313" key="4">
    <source>
        <dbReference type="EMBL" id="PIK50578.1"/>
    </source>
</evidence>
<sequence>MKQRQVYLRRNKRGDKEDEKESGSGTPLAAALSPTNSGVDLPSGYTSWQSIPVAETSYLEILGEQSKLKGSTVKLKLQFCDVEGQPIGGKFRDGIIAVVVHPYKERIPILEVAFRKRSGDFPISFAAEQIGKHLVEVTLNGESVVGSPAKIVVLPNGIMDRTLSTTLHASWEISATPDEIYVTDESDKVYVQTDWHSGWGGFGIGKPYHKEFTYISPFGIAKYNDKLFITDSSNSYVYVYIHMACTNNFGKRVLEQPTGIAVSKDGNIYIADWTSNTIEAFWHNYSHMHSIEVKGNGSLTHLALNQSVNRIIVAYVKTSVIKIIDVNRRKMSNPLRQGSFKHRQLLMVLR</sequence>
<dbReference type="InterPro" id="IPR017868">
    <property type="entry name" value="Filamin/ABP280_repeat-like"/>
</dbReference>
<reference evidence="4 5" key="1">
    <citation type="journal article" date="2017" name="PLoS Biol.">
        <title>The sea cucumber genome provides insights into morphological evolution and visceral regeneration.</title>
        <authorList>
            <person name="Zhang X."/>
            <person name="Sun L."/>
            <person name="Yuan J."/>
            <person name="Sun Y."/>
            <person name="Gao Y."/>
            <person name="Zhang L."/>
            <person name="Li S."/>
            <person name="Dai H."/>
            <person name="Hamel J.F."/>
            <person name="Liu C."/>
            <person name="Yu Y."/>
            <person name="Liu S."/>
            <person name="Lin W."/>
            <person name="Guo K."/>
            <person name="Jin S."/>
            <person name="Xu P."/>
            <person name="Storey K.B."/>
            <person name="Huan P."/>
            <person name="Zhang T."/>
            <person name="Zhou Y."/>
            <person name="Zhang J."/>
            <person name="Lin C."/>
            <person name="Li X."/>
            <person name="Xing L."/>
            <person name="Huo D."/>
            <person name="Sun M."/>
            <person name="Wang L."/>
            <person name="Mercier A."/>
            <person name="Li F."/>
            <person name="Yang H."/>
            <person name="Xiang J."/>
        </authorList>
    </citation>
    <scope>NUCLEOTIDE SEQUENCE [LARGE SCALE GENOMIC DNA]</scope>
    <source>
        <strain evidence="4">Shaxun</strain>
        <tissue evidence="4">Muscle</tissue>
    </source>
</reference>
<dbReference type="AlphaFoldDB" id="A0A2G8KRH4"/>
<evidence type="ECO:0000256" key="3">
    <source>
        <dbReference type="SAM" id="MobiDB-lite"/>
    </source>
</evidence>